<dbReference type="PANTHER" id="PTHR31793:SF27">
    <property type="entry name" value="NOVEL THIOESTERASE SUPERFAMILY DOMAIN AND SAPOSIN A-TYPE DOMAIN CONTAINING PROTEIN (0610012H03RIK)"/>
    <property type="match status" value="1"/>
</dbReference>
<evidence type="ECO:0000313" key="3">
    <source>
        <dbReference type="EMBL" id="SDT05276.1"/>
    </source>
</evidence>
<dbReference type="Gene3D" id="3.10.129.10">
    <property type="entry name" value="Hotdog Thioesterase"/>
    <property type="match status" value="1"/>
</dbReference>
<dbReference type="InterPro" id="IPR029069">
    <property type="entry name" value="HotDog_dom_sf"/>
</dbReference>
<accession>A0A1H1X9B7</accession>
<name>A0A1H1X9B7_9GAMM</name>
<dbReference type="Pfam" id="PF13279">
    <property type="entry name" value="4HBT_2"/>
    <property type="match status" value="1"/>
</dbReference>
<organism evidence="3 4">
    <name type="scientific">Halopseudomonas xinjiangensis</name>
    <dbReference type="NCBI Taxonomy" id="487184"/>
    <lineage>
        <taxon>Bacteria</taxon>
        <taxon>Pseudomonadati</taxon>
        <taxon>Pseudomonadota</taxon>
        <taxon>Gammaproteobacteria</taxon>
        <taxon>Pseudomonadales</taxon>
        <taxon>Pseudomonadaceae</taxon>
        <taxon>Halopseudomonas</taxon>
    </lineage>
</organism>
<reference evidence="4" key="1">
    <citation type="submission" date="2016-10" db="EMBL/GenBank/DDBJ databases">
        <authorList>
            <person name="Varghese N."/>
            <person name="Submissions S."/>
        </authorList>
    </citation>
    <scope>NUCLEOTIDE SEQUENCE [LARGE SCALE GENOMIC DNA]</scope>
    <source>
        <strain evidence="4">NRRL B-51270</strain>
    </source>
</reference>
<evidence type="ECO:0000256" key="1">
    <source>
        <dbReference type="ARBA" id="ARBA00005953"/>
    </source>
</evidence>
<dbReference type="InterPro" id="IPR050563">
    <property type="entry name" value="4-hydroxybenzoyl-CoA_TE"/>
</dbReference>
<dbReference type="Proteomes" id="UP000243207">
    <property type="component" value="Chromosome I"/>
</dbReference>
<dbReference type="RefSeq" id="WP_093395836.1">
    <property type="nucleotide sequence ID" value="NZ_LT629736.1"/>
</dbReference>
<dbReference type="AlphaFoldDB" id="A0A1H1X9B7"/>
<dbReference type="OrthoDB" id="9799036at2"/>
<dbReference type="SUPFAM" id="SSF54637">
    <property type="entry name" value="Thioesterase/thiol ester dehydrase-isomerase"/>
    <property type="match status" value="1"/>
</dbReference>
<evidence type="ECO:0000256" key="2">
    <source>
        <dbReference type="ARBA" id="ARBA00022801"/>
    </source>
</evidence>
<sequence>MTETQKPRREDFNYLHQILTRWHDNDVYGHVNNVTYYAYFDSAVNAWLIEQGGLDIHQGEQVAFVVSSACDYFQPIAFPEKVEVGVRVAKLGNSSVQYELGVFKQGSDEPCAAGRFVHVFVERKSNRPCPIPPGPRAALERLVRG</sequence>
<dbReference type="EMBL" id="LT629736">
    <property type="protein sequence ID" value="SDT05276.1"/>
    <property type="molecule type" value="Genomic_DNA"/>
</dbReference>
<keyword evidence="4" id="KW-1185">Reference proteome</keyword>
<dbReference type="STRING" id="487184.SAMN05216421_2786"/>
<dbReference type="PANTHER" id="PTHR31793">
    <property type="entry name" value="4-HYDROXYBENZOYL-COA THIOESTERASE FAMILY MEMBER"/>
    <property type="match status" value="1"/>
</dbReference>
<keyword evidence="2 3" id="KW-0378">Hydrolase</keyword>
<evidence type="ECO:0000313" key="4">
    <source>
        <dbReference type="Proteomes" id="UP000243207"/>
    </source>
</evidence>
<dbReference type="CDD" id="cd00586">
    <property type="entry name" value="4HBT"/>
    <property type="match status" value="1"/>
</dbReference>
<proteinExistence type="inferred from homology"/>
<gene>
    <name evidence="3" type="ORF">SAMN05216421_2786</name>
</gene>
<comment type="similarity">
    <text evidence="1">Belongs to the 4-hydroxybenzoyl-CoA thioesterase family.</text>
</comment>
<dbReference type="GO" id="GO:0047617">
    <property type="term" value="F:fatty acyl-CoA hydrolase activity"/>
    <property type="evidence" value="ECO:0007669"/>
    <property type="project" value="TreeGrafter"/>
</dbReference>
<protein>
    <submittedName>
        <fullName evidence="3">Acyl-CoA thioester hydrolase</fullName>
    </submittedName>
</protein>